<organism evidence="2 3">
    <name type="scientific">Rhododendron simsii</name>
    <name type="common">Sims's rhododendron</name>
    <dbReference type="NCBI Taxonomy" id="118357"/>
    <lineage>
        <taxon>Eukaryota</taxon>
        <taxon>Viridiplantae</taxon>
        <taxon>Streptophyta</taxon>
        <taxon>Embryophyta</taxon>
        <taxon>Tracheophyta</taxon>
        <taxon>Spermatophyta</taxon>
        <taxon>Magnoliopsida</taxon>
        <taxon>eudicotyledons</taxon>
        <taxon>Gunneridae</taxon>
        <taxon>Pentapetalae</taxon>
        <taxon>asterids</taxon>
        <taxon>Ericales</taxon>
        <taxon>Ericaceae</taxon>
        <taxon>Ericoideae</taxon>
        <taxon>Rhodoreae</taxon>
        <taxon>Rhododendron</taxon>
    </lineage>
</organism>
<dbReference type="PROSITE" id="PS51130">
    <property type="entry name" value="PDXT_SNO_2"/>
    <property type="match status" value="1"/>
</dbReference>
<dbReference type="PANTHER" id="PTHR31559">
    <property type="entry name" value="PYRIDOXAL 5'-PHOSPHATE SYNTHASE SUBUNIT SNO"/>
    <property type="match status" value="1"/>
</dbReference>
<dbReference type="OrthoDB" id="2039at2759"/>
<dbReference type="GO" id="GO:0042823">
    <property type="term" value="P:pyridoxal phosphate biosynthetic process"/>
    <property type="evidence" value="ECO:0007669"/>
    <property type="project" value="InterPro"/>
</dbReference>
<dbReference type="PANTHER" id="PTHR31559:SF0">
    <property type="entry name" value="PYRIDOXAL 5'-PHOSPHATE SYNTHASE SUBUNIT SNO1-RELATED"/>
    <property type="match status" value="1"/>
</dbReference>
<dbReference type="AlphaFoldDB" id="A0A834GR85"/>
<dbReference type="Proteomes" id="UP000626092">
    <property type="component" value="Unassembled WGS sequence"/>
</dbReference>
<evidence type="ECO:0000313" key="2">
    <source>
        <dbReference type="EMBL" id="KAF7139894.1"/>
    </source>
</evidence>
<accession>A0A834GR85</accession>
<dbReference type="Pfam" id="PF01174">
    <property type="entry name" value="SNO"/>
    <property type="match status" value="1"/>
</dbReference>
<dbReference type="InterPro" id="IPR029062">
    <property type="entry name" value="Class_I_gatase-like"/>
</dbReference>
<proteinExistence type="predicted"/>
<sequence>MHGIYLSGQKSGGQELIGGLDCTVHRNFFGSQIQSFEAELPVPQIADKEGGPPTFRAVFIRAPAIPEVGPEVVVLADIPVSSNKADNPNLALESTESYALNGGSDDCGVHTAKYFDLEQFNEEEAAKLRFSSEEGRNSLILDLILCGENIIRNEVIRKAQENYRNSRRII</sequence>
<dbReference type="InterPro" id="IPR002161">
    <property type="entry name" value="PdxT/SNO"/>
</dbReference>
<dbReference type="GO" id="GO:0005829">
    <property type="term" value="C:cytosol"/>
    <property type="evidence" value="ECO:0007669"/>
    <property type="project" value="TreeGrafter"/>
</dbReference>
<name>A0A834GR85_RHOSS</name>
<reference evidence="2" key="1">
    <citation type="submission" date="2019-11" db="EMBL/GenBank/DDBJ databases">
        <authorList>
            <person name="Liu Y."/>
            <person name="Hou J."/>
            <person name="Li T.-Q."/>
            <person name="Guan C.-H."/>
            <person name="Wu X."/>
            <person name="Wu H.-Z."/>
            <person name="Ling F."/>
            <person name="Zhang R."/>
            <person name="Shi X.-G."/>
            <person name="Ren J.-P."/>
            <person name="Chen E.-F."/>
            <person name="Sun J.-M."/>
        </authorList>
    </citation>
    <scope>NUCLEOTIDE SEQUENCE</scope>
    <source>
        <strain evidence="2">Adult_tree_wgs_1</strain>
        <tissue evidence="2">Leaves</tissue>
    </source>
</reference>
<dbReference type="SUPFAM" id="SSF52317">
    <property type="entry name" value="Class I glutamine amidotransferase-like"/>
    <property type="match status" value="1"/>
</dbReference>
<protein>
    <submittedName>
        <fullName evidence="2">Uncharacterized protein</fullName>
    </submittedName>
</protein>
<dbReference type="GO" id="GO:1903600">
    <property type="term" value="C:glutaminase complex"/>
    <property type="evidence" value="ECO:0007669"/>
    <property type="project" value="TreeGrafter"/>
</dbReference>
<keyword evidence="1" id="KW-0315">Glutamine amidotransferase</keyword>
<comment type="caution">
    <text evidence="2">The sequence shown here is derived from an EMBL/GenBank/DDBJ whole genome shotgun (WGS) entry which is preliminary data.</text>
</comment>
<gene>
    <name evidence="2" type="ORF">RHSIM_Rhsim06G0101300</name>
</gene>
<keyword evidence="3" id="KW-1185">Reference proteome</keyword>
<dbReference type="GO" id="GO:0008614">
    <property type="term" value="P:pyridoxine metabolic process"/>
    <property type="evidence" value="ECO:0007669"/>
    <property type="project" value="TreeGrafter"/>
</dbReference>
<evidence type="ECO:0000313" key="3">
    <source>
        <dbReference type="Proteomes" id="UP000626092"/>
    </source>
</evidence>
<dbReference type="Gene3D" id="3.40.50.880">
    <property type="match status" value="1"/>
</dbReference>
<evidence type="ECO:0000256" key="1">
    <source>
        <dbReference type="ARBA" id="ARBA00022962"/>
    </source>
</evidence>
<dbReference type="GO" id="GO:0004359">
    <property type="term" value="F:glutaminase activity"/>
    <property type="evidence" value="ECO:0007669"/>
    <property type="project" value="InterPro"/>
</dbReference>
<dbReference type="EMBL" id="WJXA01000006">
    <property type="protein sequence ID" value="KAF7139894.1"/>
    <property type="molecule type" value="Genomic_DNA"/>
</dbReference>